<dbReference type="Proteomes" id="UP000887563">
    <property type="component" value="Unplaced"/>
</dbReference>
<keyword evidence="2" id="KW-1185">Reference proteome</keyword>
<evidence type="ECO:0000313" key="3">
    <source>
        <dbReference type="WBParaSite" id="Minc3s00024g01523"/>
    </source>
</evidence>
<name>A0A914KLJ5_MELIC</name>
<protein>
    <submittedName>
        <fullName evidence="3">Uncharacterized protein</fullName>
    </submittedName>
</protein>
<proteinExistence type="predicted"/>
<evidence type="ECO:0000313" key="2">
    <source>
        <dbReference type="Proteomes" id="UP000887563"/>
    </source>
</evidence>
<reference evidence="3" key="1">
    <citation type="submission" date="2022-11" db="UniProtKB">
        <authorList>
            <consortium name="WormBaseParasite"/>
        </authorList>
    </citation>
    <scope>IDENTIFICATION</scope>
</reference>
<organism evidence="2 3">
    <name type="scientific">Meloidogyne incognita</name>
    <name type="common">Southern root-knot nematode worm</name>
    <name type="synonym">Oxyuris incognita</name>
    <dbReference type="NCBI Taxonomy" id="6306"/>
    <lineage>
        <taxon>Eukaryota</taxon>
        <taxon>Metazoa</taxon>
        <taxon>Ecdysozoa</taxon>
        <taxon>Nematoda</taxon>
        <taxon>Chromadorea</taxon>
        <taxon>Rhabditida</taxon>
        <taxon>Tylenchina</taxon>
        <taxon>Tylenchomorpha</taxon>
        <taxon>Tylenchoidea</taxon>
        <taxon>Meloidogynidae</taxon>
        <taxon>Meloidogyninae</taxon>
        <taxon>Meloidogyne</taxon>
        <taxon>Meloidogyne incognita group</taxon>
    </lineage>
</organism>
<keyword evidence="1" id="KW-0472">Membrane</keyword>
<feature type="transmembrane region" description="Helical" evidence="1">
    <location>
        <begin position="12"/>
        <end position="32"/>
    </location>
</feature>
<sequence length="103" mass="12180">MVDWWLAKVEWWLALVEWWLAMVAWCFMLLVVEYGSGVPGSTPGSVRALLWWLLYMLFFVFYTARLLNICGFAKENVLQWMPSFYSIHILLITSRFVACFDDV</sequence>
<evidence type="ECO:0000256" key="1">
    <source>
        <dbReference type="SAM" id="Phobius"/>
    </source>
</evidence>
<keyword evidence="1" id="KW-1133">Transmembrane helix</keyword>
<accession>A0A914KLJ5</accession>
<dbReference type="WBParaSite" id="Minc3s00024g01523">
    <property type="protein sequence ID" value="Minc3s00024g01523"/>
    <property type="gene ID" value="Minc3s00024g01523"/>
</dbReference>
<keyword evidence="1" id="KW-0812">Transmembrane</keyword>
<feature type="transmembrane region" description="Helical" evidence="1">
    <location>
        <begin position="52"/>
        <end position="73"/>
    </location>
</feature>
<dbReference type="AlphaFoldDB" id="A0A914KLJ5"/>